<dbReference type="OrthoDB" id="5642573at2"/>
<accession>A0A517VL48</accession>
<dbReference type="GO" id="GO:0032259">
    <property type="term" value="P:methylation"/>
    <property type="evidence" value="ECO:0007669"/>
    <property type="project" value="UniProtKB-KW"/>
</dbReference>
<dbReference type="EMBL" id="CP036343">
    <property type="protein sequence ID" value="QDT93743.1"/>
    <property type="molecule type" value="Genomic_DNA"/>
</dbReference>
<protein>
    <submittedName>
        <fullName evidence="2">Demethylmenaquinone methyltransferase</fullName>
        <ecNumber evidence="2">2.1.1.163</ecNumber>
    </submittedName>
</protein>
<dbReference type="GO" id="GO:0043770">
    <property type="term" value="F:demethylmenaquinone methyltransferase activity"/>
    <property type="evidence" value="ECO:0007669"/>
    <property type="project" value="UniProtKB-EC"/>
</dbReference>
<dbReference type="Gene3D" id="3.40.50.150">
    <property type="entry name" value="Vaccinia Virus protein VP39"/>
    <property type="match status" value="1"/>
</dbReference>
<dbReference type="SUPFAM" id="SSF53335">
    <property type="entry name" value="S-adenosyl-L-methionine-dependent methyltransferases"/>
    <property type="match status" value="1"/>
</dbReference>
<dbReference type="PANTHER" id="PTHR43861">
    <property type="entry name" value="TRANS-ACONITATE 2-METHYLTRANSFERASE-RELATED"/>
    <property type="match status" value="1"/>
</dbReference>
<reference evidence="2 3" key="1">
    <citation type="submission" date="2019-02" db="EMBL/GenBank/DDBJ databases">
        <title>Deep-cultivation of Planctomycetes and their phenomic and genomic characterization uncovers novel biology.</title>
        <authorList>
            <person name="Wiegand S."/>
            <person name="Jogler M."/>
            <person name="Boedeker C."/>
            <person name="Pinto D."/>
            <person name="Vollmers J."/>
            <person name="Rivas-Marin E."/>
            <person name="Kohn T."/>
            <person name="Peeters S.H."/>
            <person name="Heuer A."/>
            <person name="Rast P."/>
            <person name="Oberbeckmann S."/>
            <person name="Bunk B."/>
            <person name="Jeske O."/>
            <person name="Meyerdierks A."/>
            <person name="Storesund J.E."/>
            <person name="Kallscheuer N."/>
            <person name="Luecker S."/>
            <person name="Lage O.M."/>
            <person name="Pohl T."/>
            <person name="Merkel B.J."/>
            <person name="Hornburger P."/>
            <person name="Mueller R.-W."/>
            <person name="Bruemmer F."/>
            <person name="Labrenz M."/>
            <person name="Spormann A.M."/>
            <person name="Op den Camp H."/>
            <person name="Overmann J."/>
            <person name="Amann R."/>
            <person name="Jetten M.S.M."/>
            <person name="Mascher T."/>
            <person name="Medema M.H."/>
            <person name="Devos D.P."/>
            <person name="Kaster A.-K."/>
            <person name="Ovreas L."/>
            <person name="Rohde M."/>
            <person name="Galperin M.Y."/>
            <person name="Jogler C."/>
        </authorList>
    </citation>
    <scope>NUCLEOTIDE SEQUENCE [LARGE SCALE GENOMIC DNA]</scope>
    <source>
        <strain evidence="2 3">Pan161</strain>
    </source>
</reference>
<dbReference type="Proteomes" id="UP000316855">
    <property type="component" value="Chromosome"/>
</dbReference>
<dbReference type="EC" id="2.1.1.163" evidence="2"/>
<dbReference type="InterPro" id="IPR025714">
    <property type="entry name" value="Methyltranfer_dom"/>
</dbReference>
<evidence type="ECO:0000313" key="2">
    <source>
        <dbReference type="EMBL" id="QDT93743.1"/>
    </source>
</evidence>
<keyword evidence="3" id="KW-1185">Reference proteome</keyword>
<dbReference type="CDD" id="cd02440">
    <property type="entry name" value="AdoMet_MTases"/>
    <property type="match status" value="1"/>
</dbReference>
<feature type="domain" description="Methyltransferase" evidence="1">
    <location>
        <begin position="44"/>
        <end position="171"/>
    </location>
</feature>
<dbReference type="KEGG" id="gax:Pan161_54280"/>
<gene>
    <name evidence="2" type="primary">ubiE_6</name>
    <name evidence="2" type="ORF">Pan161_54280</name>
</gene>
<keyword evidence="2" id="KW-0489">Methyltransferase</keyword>
<dbReference type="AlphaFoldDB" id="A0A517VL48"/>
<keyword evidence="2" id="KW-0808">Transferase</keyword>
<sequence>MRELMNRKTQYVIRGGVEGRERLRVLGRVMQESTARLIDQVNLTEGMACLDVGCGGGDVSRELARRVAPAGKVVGVDIDETKLSIARQEAAEQGLTNIEFRLSDAREIPTVPEYDLVYSRFLLTHLKDPVSAVRSFLKQLRPTGYLVLEDIDFSGSFNYPESPAFQKFFDLYNTVVRHRGGDPNIGQRLPSILRDCGLQDMNVSVVQPTGMHGEVKQLNGLTMENIADAILEDGLATPGEIDEIVRQLYDYAADPKTLSGVPRVIQVWGRLPFA</sequence>
<dbReference type="InterPro" id="IPR029063">
    <property type="entry name" value="SAM-dependent_MTases_sf"/>
</dbReference>
<evidence type="ECO:0000313" key="3">
    <source>
        <dbReference type="Proteomes" id="UP000316855"/>
    </source>
</evidence>
<organism evidence="2 3">
    <name type="scientific">Gimesia algae</name>
    <dbReference type="NCBI Taxonomy" id="2527971"/>
    <lineage>
        <taxon>Bacteria</taxon>
        <taxon>Pseudomonadati</taxon>
        <taxon>Planctomycetota</taxon>
        <taxon>Planctomycetia</taxon>
        <taxon>Planctomycetales</taxon>
        <taxon>Planctomycetaceae</taxon>
        <taxon>Gimesia</taxon>
    </lineage>
</organism>
<proteinExistence type="predicted"/>
<dbReference type="RefSeq" id="WP_145231716.1">
    <property type="nucleotide sequence ID" value="NZ_CP036343.1"/>
</dbReference>
<dbReference type="PANTHER" id="PTHR43861:SF1">
    <property type="entry name" value="TRANS-ACONITATE 2-METHYLTRANSFERASE"/>
    <property type="match status" value="1"/>
</dbReference>
<evidence type="ECO:0000259" key="1">
    <source>
        <dbReference type="Pfam" id="PF13847"/>
    </source>
</evidence>
<dbReference type="Pfam" id="PF13847">
    <property type="entry name" value="Methyltransf_31"/>
    <property type="match status" value="1"/>
</dbReference>
<name>A0A517VL48_9PLAN</name>